<evidence type="ECO:0000313" key="5">
    <source>
        <dbReference type="Proteomes" id="UP000031473"/>
    </source>
</evidence>
<dbReference type="NCBIfam" id="TIGR04183">
    <property type="entry name" value="Por_Secre_tail"/>
    <property type="match status" value="1"/>
</dbReference>
<dbReference type="Pfam" id="PF18962">
    <property type="entry name" value="Por_Secre_tail"/>
    <property type="match status" value="1"/>
</dbReference>
<evidence type="ECO:0000256" key="1">
    <source>
        <dbReference type="ARBA" id="ARBA00022729"/>
    </source>
</evidence>
<gene>
    <name evidence="4" type="ORF">OA86_07215</name>
</gene>
<name>A0A0C1FN57_9FLAO</name>
<protein>
    <recommendedName>
        <fullName evidence="3">Secretion system C-terminal sorting domain-containing protein</fullName>
    </recommendedName>
</protein>
<dbReference type="PANTHER" id="PTHR43739:SF5">
    <property type="entry name" value="EXO-ALPHA-SIALIDASE"/>
    <property type="match status" value="1"/>
</dbReference>
<dbReference type="InterPro" id="IPR036278">
    <property type="entry name" value="Sialidase_sf"/>
</dbReference>
<dbReference type="InterPro" id="IPR026444">
    <property type="entry name" value="Secre_tail"/>
</dbReference>
<dbReference type="Proteomes" id="UP000031473">
    <property type="component" value="Unassembled WGS sequence"/>
</dbReference>
<dbReference type="GO" id="GO:0010411">
    <property type="term" value="P:xyloglucan metabolic process"/>
    <property type="evidence" value="ECO:0007669"/>
    <property type="project" value="TreeGrafter"/>
</dbReference>
<dbReference type="PANTHER" id="PTHR43739">
    <property type="entry name" value="XYLOGLUCANASE (EUROFUNG)"/>
    <property type="match status" value="1"/>
</dbReference>
<feature type="signal peptide" evidence="2">
    <location>
        <begin position="1"/>
        <end position="19"/>
    </location>
</feature>
<proteinExistence type="predicted"/>
<accession>A0A0C1FN57</accession>
<organism evidence="4 5">
    <name type="scientific">Kaistella jeonii</name>
    <dbReference type="NCBI Taxonomy" id="266749"/>
    <lineage>
        <taxon>Bacteria</taxon>
        <taxon>Pseudomonadati</taxon>
        <taxon>Bacteroidota</taxon>
        <taxon>Flavobacteriia</taxon>
        <taxon>Flavobacteriales</taxon>
        <taxon>Weeksellaceae</taxon>
        <taxon>Chryseobacterium group</taxon>
        <taxon>Kaistella</taxon>
    </lineage>
</organism>
<dbReference type="RefSeq" id="WP_039351049.1">
    <property type="nucleotide sequence ID" value="NZ_FOLA01000005.1"/>
</dbReference>
<sequence>MKKTLLTLIFLLFLQFAFGQVSFVGNPTYGQLRNFVYDQNVPNRVYATTYIDKNIMVSNDNGVTWSVFYTLPYPAYSPSISKMHLTKNNTALSFIQYFGIGSPANKVVVLDLQSRTTLKEYSVPPNLNISGIANYNIKDDGTFNVATMFANGDSDQFFYTTNGGATWTKVYDGANDANVKINDAVMDPTNDQKLFVVRNGGPGNIDGGLLISNDRGATWTEKLNGLILQSIAINPQNSDIIYVGTGVRFINPEQHQAVYKSIDGGVTWAEVTGITWSTGQGALLNVPNIEINPNNPNHIIVLGDERVAVSVNAGATWTTTMANGSVDGDSYFYGFNAAFNPFDSNQVFLGNNSFPKFSSDKGVTLVSVANPYFNAQGKVTVINDGGTDQLLYGVQYGYSKKNLSDNTDTPISVLPRNETPGNVQIPITYFDKNLPGRTYFQASGFGGGNINVSNDYGATSFSIYSTFDIGFTVAETDPSNSNIVWFSTTNGETATLFRSNFADPDNPINDEISLPTGSGSLVSGLKINPDNSNEILLAVENRLFKTINGGTSWSEITAGLQDLAGNNYIFDMVRNPLNVNQYALSTNLGIFSSQDAGNTWTKIYSGFITKVDFSTKQNGQIVAFTNTYFDAPPQVIYSSNGGTTWNQKTTSDYFNSIIIDGTARFINDTTAEVYLATYSLGIIKDVLNFTTLGTESNNVKNDIFIYPNPVQDVLNFKFKTDKTQFKVSVYSVAGQLVASDQNKTSINLSKLTPGVYMVKIDSENESSIIKKIIKK</sequence>
<dbReference type="SUPFAM" id="SSF110296">
    <property type="entry name" value="Oligoxyloglucan reducing end-specific cellobiohydrolase"/>
    <property type="match status" value="2"/>
</dbReference>
<evidence type="ECO:0000256" key="2">
    <source>
        <dbReference type="SAM" id="SignalP"/>
    </source>
</evidence>
<evidence type="ECO:0000259" key="3">
    <source>
        <dbReference type="Pfam" id="PF18962"/>
    </source>
</evidence>
<keyword evidence="5" id="KW-1185">Reference proteome</keyword>
<feature type="domain" description="Secretion system C-terminal sorting" evidence="3">
    <location>
        <begin position="705"/>
        <end position="773"/>
    </location>
</feature>
<dbReference type="AlphaFoldDB" id="A0A0C1FN57"/>
<comment type="caution">
    <text evidence="4">The sequence shown here is derived from an EMBL/GenBank/DDBJ whole genome shotgun (WGS) entry which is preliminary data.</text>
</comment>
<reference evidence="4 5" key="1">
    <citation type="submission" date="2014-10" db="EMBL/GenBank/DDBJ databases">
        <title>Kaistella jeonii genome.</title>
        <authorList>
            <person name="Clayton J.T."/>
            <person name="Newman J.D."/>
        </authorList>
    </citation>
    <scope>NUCLEOTIDE SEQUENCE [LARGE SCALE GENOMIC DNA]</scope>
    <source>
        <strain evidence="4 5">DSM 17048</strain>
    </source>
</reference>
<evidence type="ECO:0000313" key="4">
    <source>
        <dbReference type="EMBL" id="KIA89374.1"/>
    </source>
</evidence>
<dbReference type="SUPFAM" id="SSF50939">
    <property type="entry name" value="Sialidases"/>
    <property type="match status" value="1"/>
</dbReference>
<dbReference type="Gene3D" id="2.130.10.10">
    <property type="entry name" value="YVTN repeat-like/Quinoprotein amine dehydrogenase"/>
    <property type="match status" value="4"/>
</dbReference>
<dbReference type="InterPro" id="IPR052025">
    <property type="entry name" value="Xyloglucanase_GH74"/>
</dbReference>
<dbReference type="OrthoDB" id="9757947at2"/>
<feature type="chain" id="PRO_5030004987" description="Secretion system C-terminal sorting domain-containing protein" evidence="2">
    <location>
        <begin position="20"/>
        <end position="775"/>
    </location>
</feature>
<dbReference type="CDD" id="cd15482">
    <property type="entry name" value="Sialidase_non-viral"/>
    <property type="match status" value="1"/>
</dbReference>
<dbReference type="STRING" id="266749.SAMN05421876_105169"/>
<keyword evidence="1 2" id="KW-0732">Signal</keyword>
<dbReference type="EMBL" id="JSYL01000003">
    <property type="protein sequence ID" value="KIA89374.1"/>
    <property type="molecule type" value="Genomic_DNA"/>
</dbReference>
<dbReference type="InterPro" id="IPR015943">
    <property type="entry name" value="WD40/YVTN_repeat-like_dom_sf"/>
</dbReference>